<dbReference type="InterPro" id="IPR000073">
    <property type="entry name" value="AB_hydrolase_1"/>
</dbReference>
<organism evidence="3 4">
    <name type="scientific">Magnetospirillum aberrantis SpK</name>
    <dbReference type="NCBI Taxonomy" id="908842"/>
    <lineage>
        <taxon>Bacteria</taxon>
        <taxon>Pseudomonadati</taxon>
        <taxon>Pseudomonadota</taxon>
        <taxon>Alphaproteobacteria</taxon>
        <taxon>Rhodospirillales</taxon>
        <taxon>Rhodospirillaceae</taxon>
        <taxon>Magnetospirillum</taxon>
    </lineage>
</organism>
<evidence type="ECO:0000256" key="1">
    <source>
        <dbReference type="SAM" id="SignalP"/>
    </source>
</evidence>
<sequence>MARLLRPLLVLLLVMVALPAAAKDGESRYAGLDGFLVHYKSWGKVGAPAVILIHGFTLDQSFWNHQVPALAKTHRVIALDSPGHGDSGAPQDVAYTMTLYARAVEAVAKDAGLSHAALVGHSMGLPVIHTVIRRGQLKVDRAVFVDGAILAPPADAQAQADQDKFLADMQAGLRGDDYKLVLEQFFQGFMQKMPPAEAKRVLVAVRRADHHMVASTFEHFADADVWAPVRFDVPVLGLYAKTSVDEGAKQWLDATYPRNKLVVWDDVDHFPQLERVDRVNKALLGFLK</sequence>
<protein>
    <submittedName>
        <fullName evidence="3">Alpha/beta hydrolase</fullName>
    </submittedName>
</protein>
<evidence type="ECO:0000313" key="3">
    <source>
        <dbReference type="EMBL" id="NFV80749.1"/>
    </source>
</evidence>
<dbReference type="SUPFAM" id="SSF53474">
    <property type="entry name" value="alpha/beta-Hydrolases"/>
    <property type="match status" value="1"/>
</dbReference>
<dbReference type="PANTHER" id="PTHR43798:SF33">
    <property type="entry name" value="HYDROLASE, PUTATIVE (AFU_ORTHOLOGUE AFUA_2G14860)-RELATED"/>
    <property type="match status" value="1"/>
</dbReference>
<dbReference type="AlphaFoldDB" id="A0A7C9UWI6"/>
<keyword evidence="3" id="KW-0378">Hydrolase</keyword>
<dbReference type="GO" id="GO:0047372">
    <property type="term" value="F:monoacylglycerol lipase activity"/>
    <property type="evidence" value="ECO:0007669"/>
    <property type="project" value="TreeGrafter"/>
</dbReference>
<dbReference type="Gene3D" id="3.40.50.1820">
    <property type="entry name" value="alpha/beta hydrolase"/>
    <property type="match status" value="1"/>
</dbReference>
<evidence type="ECO:0000259" key="2">
    <source>
        <dbReference type="Pfam" id="PF12697"/>
    </source>
</evidence>
<dbReference type="PANTHER" id="PTHR43798">
    <property type="entry name" value="MONOACYLGLYCEROL LIPASE"/>
    <property type="match status" value="1"/>
</dbReference>
<gene>
    <name evidence="3" type="ORF">G4223_11580</name>
</gene>
<accession>A0A7C9UWI6</accession>
<dbReference type="GO" id="GO:0016020">
    <property type="term" value="C:membrane"/>
    <property type="evidence" value="ECO:0007669"/>
    <property type="project" value="TreeGrafter"/>
</dbReference>
<name>A0A7C9UWI6_9PROT</name>
<keyword evidence="4" id="KW-1185">Reference proteome</keyword>
<feature type="signal peptide" evidence="1">
    <location>
        <begin position="1"/>
        <end position="22"/>
    </location>
</feature>
<dbReference type="Pfam" id="PF12697">
    <property type="entry name" value="Abhydrolase_6"/>
    <property type="match status" value="1"/>
</dbReference>
<keyword evidence="1" id="KW-0732">Signal</keyword>
<feature type="chain" id="PRO_5028996908" evidence="1">
    <location>
        <begin position="23"/>
        <end position="288"/>
    </location>
</feature>
<feature type="domain" description="AB hydrolase-1" evidence="2">
    <location>
        <begin position="50"/>
        <end position="281"/>
    </location>
</feature>
<dbReference type="GO" id="GO:0046464">
    <property type="term" value="P:acylglycerol catabolic process"/>
    <property type="evidence" value="ECO:0007669"/>
    <property type="project" value="TreeGrafter"/>
</dbReference>
<comment type="caution">
    <text evidence="3">The sequence shown here is derived from an EMBL/GenBank/DDBJ whole genome shotgun (WGS) entry which is preliminary data.</text>
</comment>
<proteinExistence type="predicted"/>
<dbReference type="RefSeq" id="WP_163679566.1">
    <property type="nucleotide sequence ID" value="NZ_JAAIYP010000038.1"/>
</dbReference>
<reference evidence="3 4" key="1">
    <citation type="submission" date="2020-02" db="EMBL/GenBank/DDBJ databases">
        <authorList>
            <person name="Dziuba M."/>
            <person name="Kuznetsov B."/>
            <person name="Mardanov A."/>
            <person name="Ravin N."/>
            <person name="Grouzdev D."/>
        </authorList>
    </citation>
    <scope>NUCLEOTIDE SEQUENCE [LARGE SCALE GENOMIC DNA]</scope>
    <source>
        <strain evidence="3 4">SpK</strain>
    </source>
</reference>
<dbReference type="InterPro" id="IPR050266">
    <property type="entry name" value="AB_hydrolase_sf"/>
</dbReference>
<evidence type="ECO:0000313" key="4">
    <source>
        <dbReference type="Proteomes" id="UP000480684"/>
    </source>
</evidence>
<dbReference type="InterPro" id="IPR029058">
    <property type="entry name" value="AB_hydrolase_fold"/>
</dbReference>
<dbReference type="EMBL" id="JAAIYP010000038">
    <property type="protein sequence ID" value="NFV80749.1"/>
    <property type="molecule type" value="Genomic_DNA"/>
</dbReference>
<dbReference type="Proteomes" id="UP000480684">
    <property type="component" value="Unassembled WGS sequence"/>
</dbReference>